<evidence type="ECO:0000313" key="2">
    <source>
        <dbReference type="Proteomes" id="UP000248329"/>
    </source>
</evidence>
<gene>
    <name evidence="1" type="ORF">C4B59_13315</name>
</gene>
<proteinExistence type="predicted"/>
<organism evidence="1 2">
    <name type="scientific">Candidatus Methanogaster sp</name>
    <dbReference type="NCBI Taxonomy" id="3386292"/>
    <lineage>
        <taxon>Archaea</taxon>
        <taxon>Methanobacteriati</taxon>
        <taxon>Methanobacteriota</taxon>
        <taxon>Stenosarchaea group</taxon>
        <taxon>Methanomicrobia</taxon>
        <taxon>Methanosarcinales</taxon>
        <taxon>ANME-2 cluster</taxon>
        <taxon>Candidatus Methanogasteraceae</taxon>
        <taxon>Candidatus Methanogaster</taxon>
    </lineage>
</organism>
<dbReference type="Proteomes" id="UP000248329">
    <property type="component" value="Unassembled WGS sequence"/>
</dbReference>
<reference evidence="1" key="1">
    <citation type="submission" date="2018-01" db="EMBL/GenBank/DDBJ databases">
        <authorList>
            <person name="Krukenberg V."/>
        </authorList>
    </citation>
    <scope>NUCLEOTIDE SEQUENCE</scope>
    <source>
        <strain evidence="1">E20ANME2</strain>
    </source>
</reference>
<name>A0AC61KZY1_9EURY</name>
<accession>A0AC61KZY1</accession>
<protein>
    <submittedName>
        <fullName evidence="1">Uncharacterized protein</fullName>
    </submittedName>
</protein>
<sequence>MSPTAINIHGDAICTIHTARKTIRQIILLMARSSVLCGVDDRVKHACTIGYSIPPITFGFPGRQALAIRCVSSGPFRTQREVVGVAK</sequence>
<comment type="caution">
    <text evidence="1">The sequence shown here is derived from an EMBL/GenBank/DDBJ whole genome shotgun (WGS) entry which is preliminary data.</text>
</comment>
<evidence type="ECO:0000313" key="1">
    <source>
        <dbReference type="EMBL" id="PXF58453.1"/>
    </source>
</evidence>
<dbReference type="EMBL" id="PQXF01000036">
    <property type="protein sequence ID" value="PXF58453.1"/>
    <property type="molecule type" value="Genomic_DNA"/>
</dbReference>